<name>A0A017HS06_9RHOB</name>
<evidence type="ECO:0000313" key="4">
    <source>
        <dbReference type="EMBL" id="EYD77161.1"/>
    </source>
</evidence>
<proteinExistence type="inferred from homology"/>
<dbReference type="AlphaFoldDB" id="A0A017HS06"/>
<dbReference type="InterPro" id="IPR000863">
    <property type="entry name" value="Sulfotransferase_dom"/>
</dbReference>
<dbReference type="STRING" id="442562.Rumeso_01273"/>
<dbReference type="Pfam" id="PF00685">
    <property type="entry name" value="Sulfotransfer_1"/>
    <property type="match status" value="1"/>
</dbReference>
<dbReference type="SUPFAM" id="SSF52540">
    <property type="entry name" value="P-loop containing nucleoside triphosphate hydrolases"/>
    <property type="match status" value="1"/>
</dbReference>
<dbReference type="Proteomes" id="UP000019666">
    <property type="component" value="Unassembled WGS sequence"/>
</dbReference>
<protein>
    <submittedName>
        <fullName evidence="4">Sulfotransferase</fullName>
    </submittedName>
</protein>
<reference evidence="4 5" key="1">
    <citation type="submission" date="2013-02" db="EMBL/GenBank/DDBJ databases">
        <authorList>
            <person name="Fiebig A."/>
            <person name="Goeker M."/>
            <person name="Klenk H.-P.P."/>
        </authorList>
    </citation>
    <scope>NUCLEOTIDE SEQUENCE [LARGE SCALE GENOMIC DNA]</scope>
    <source>
        <strain evidence="4 5">DSM 19309</strain>
    </source>
</reference>
<dbReference type="GO" id="GO:0008146">
    <property type="term" value="F:sulfotransferase activity"/>
    <property type="evidence" value="ECO:0007669"/>
    <property type="project" value="InterPro"/>
</dbReference>
<dbReference type="PANTHER" id="PTHR11783">
    <property type="entry name" value="SULFOTRANSFERASE SULT"/>
    <property type="match status" value="1"/>
</dbReference>
<comment type="similarity">
    <text evidence="1">Belongs to the sulfotransferase 1 family.</text>
</comment>
<evidence type="ECO:0000259" key="3">
    <source>
        <dbReference type="Pfam" id="PF00685"/>
    </source>
</evidence>
<evidence type="ECO:0000313" key="5">
    <source>
        <dbReference type="Proteomes" id="UP000019666"/>
    </source>
</evidence>
<comment type="caution">
    <text evidence="4">The sequence shown here is derived from an EMBL/GenBank/DDBJ whole genome shotgun (WGS) entry which is preliminary data.</text>
</comment>
<dbReference type="PATRIC" id="fig|442562.3.peg.1262"/>
<dbReference type="RefSeq" id="WP_211262850.1">
    <property type="nucleotide sequence ID" value="NZ_KK088568.1"/>
</dbReference>
<evidence type="ECO:0000256" key="2">
    <source>
        <dbReference type="ARBA" id="ARBA00022679"/>
    </source>
</evidence>
<dbReference type="InterPro" id="IPR027417">
    <property type="entry name" value="P-loop_NTPase"/>
</dbReference>
<sequence length="306" mass="34837">MFQNHRFDARFAMPAKTREIHNHHMDSTRWNDFRFRDGDIVIATWAKSGTTWTQQIVSQLIFDGAEGVNVPALSPWVDMRIVPQEAIDALEEQAHRRFLKTHLPVDALVVSPKAKYLYVARDGRDAAWSAYNHFAKAKDDLYDAFNLTPGLVGPTIYRPTGTAHDYYREWFEGDGAPLWSFWENIRTWWQIRHLPNVRLVHFNELKRDLAGSIRGIADFLEIEVDEASFPTILHHCSFDYMKAHAELSAPLGGAPWEGGASTFINKGTNGRWQGVLSEAEVAEYEARAVAELGYHCAHWLATGEAL</sequence>
<dbReference type="EMBL" id="AOSK01000035">
    <property type="protein sequence ID" value="EYD77161.1"/>
    <property type="molecule type" value="Genomic_DNA"/>
</dbReference>
<dbReference type="HOGENOM" id="CLU_027239_3_0_5"/>
<evidence type="ECO:0000256" key="1">
    <source>
        <dbReference type="ARBA" id="ARBA00005771"/>
    </source>
</evidence>
<organism evidence="4 5">
    <name type="scientific">Rubellimicrobium mesophilum DSM 19309</name>
    <dbReference type="NCBI Taxonomy" id="442562"/>
    <lineage>
        <taxon>Bacteria</taxon>
        <taxon>Pseudomonadati</taxon>
        <taxon>Pseudomonadota</taxon>
        <taxon>Alphaproteobacteria</taxon>
        <taxon>Rhodobacterales</taxon>
        <taxon>Roseobacteraceae</taxon>
        <taxon>Rubellimicrobium</taxon>
    </lineage>
</organism>
<keyword evidence="2 4" id="KW-0808">Transferase</keyword>
<accession>A0A017HS06</accession>
<gene>
    <name evidence="4" type="ORF">Rumeso_01273</name>
</gene>
<keyword evidence="5" id="KW-1185">Reference proteome</keyword>
<feature type="domain" description="Sulfotransferase" evidence="3">
    <location>
        <begin position="37"/>
        <end position="281"/>
    </location>
</feature>
<dbReference type="Gene3D" id="3.40.50.300">
    <property type="entry name" value="P-loop containing nucleotide triphosphate hydrolases"/>
    <property type="match status" value="1"/>
</dbReference>